<protein>
    <submittedName>
        <fullName evidence="1">Uncharacterized protein</fullName>
    </submittedName>
</protein>
<organism evidence="1 2">
    <name type="scientific">Ureibacillus chungkukjangi</name>
    <dbReference type="NCBI Taxonomy" id="1202712"/>
    <lineage>
        <taxon>Bacteria</taxon>
        <taxon>Bacillati</taxon>
        <taxon>Bacillota</taxon>
        <taxon>Bacilli</taxon>
        <taxon>Bacillales</taxon>
        <taxon>Caryophanaceae</taxon>
        <taxon>Ureibacillus</taxon>
    </lineage>
</organism>
<keyword evidence="2" id="KW-1185">Reference proteome</keyword>
<reference evidence="1 2" key="1">
    <citation type="submission" date="2018-06" db="EMBL/GenBank/DDBJ databases">
        <title>Genomic Encyclopedia of Archaeal and Bacterial Type Strains, Phase II (KMG-II): from individual species to whole genera.</title>
        <authorList>
            <person name="Goeker M."/>
        </authorList>
    </citation>
    <scope>NUCLEOTIDE SEQUENCE [LARGE SCALE GENOMIC DNA]</scope>
    <source>
        <strain evidence="1 2">KACC 16626</strain>
    </source>
</reference>
<sequence>MSIQAIRYYEEKFKEYIMSSLVVEQFSSVNQLLEDLINENPEDHKIIHYAYINVKKELTGFIEDSGNGEDLCEQSKHI</sequence>
<accession>A0A318TS85</accession>
<proteinExistence type="predicted"/>
<gene>
    <name evidence="1" type="ORF">BJ095_108133</name>
</gene>
<name>A0A318TS85_9BACL</name>
<dbReference type="AlphaFoldDB" id="A0A318TS85"/>
<dbReference type="Proteomes" id="UP000247416">
    <property type="component" value="Unassembled WGS sequence"/>
</dbReference>
<dbReference type="EMBL" id="QJTJ01000008">
    <property type="protein sequence ID" value="PYF06710.1"/>
    <property type="molecule type" value="Genomic_DNA"/>
</dbReference>
<evidence type="ECO:0000313" key="2">
    <source>
        <dbReference type="Proteomes" id="UP000247416"/>
    </source>
</evidence>
<evidence type="ECO:0000313" key="1">
    <source>
        <dbReference type="EMBL" id="PYF06710.1"/>
    </source>
</evidence>
<comment type="caution">
    <text evidence="1">The sequence shown here is derived from an EMBL/GenBank/DDBJ whole genome shotgun (WGS) entry which is preliminary data.</text>
</comment>
<dbReference type="RefSeq" id="WP_107937731.1">
    <property type="nucleotide sequence ID" value="NZ_CP085009.1"/>
</dbReference>
<dbReference type="OrthoDB" id="2736537at2"/>